<dbReference type="Proteomes" id="UP000013131">
    <property type="component" value="Unassembled WGS sequence"/>
</dbReference>
<sequence length="208" mass="23899">MGEKMAKSTLERYYISETVPDENGKVSFNFKKANEKISGTFSDFNEALLEYIRIGEASENPTRVWFHQDGAYRGSVNVEKAYVIVDRIKVQSVKNEEAIKYIEKENLVDKPAPKASKKAAMEEVKMEETCSMEECNEECKMECEDKCSCCKNCKCCNGEEKKEVEVVMTPTNTPTKRENRVFWVFFTLLLLLTITNIVLIVLRITNKI</sequence>
<dbReference type="PATRIC" id="fig|1188233.3.peg.387"/>
<evidence type="ECO:0000313" key="3">
    <source>
        <dbReference type="Proteomes" id="UP000013131"/>
    </source>
</evidence>
<evidence type="ECO:0000256" key="1">
    <source>
        <dbReference type="SAM" id="Phobius"/>
    </source>
</evidence>
<protein>
    <submittedName>
        <fullName evidence="2">Uncharacterized protein</fullName>
    </submittedName>
</protein>
<keyword evidence="1" id="KW-0812">Transmembrane</keyword>
<dbReference type="EMBL" id="AORI01000011">
    <property type="protein sequence ID" value="ENY68613.1"/>
    <property type="molecule type" value="Genomic_DNA"/>
</dbReference>
<accession>N9VAA4</accession>
<keyword evidence="1" id="KW-0472">Membrane</keyword>
<feature type="transmembrane region" description="Helical" evidence="1">
    <location>
        <begin position="181"/>
        <end position="202"/>
    </location>
</feature>
<reference evidence="2 3" key="1">
    <citation type="journal article" date="2013" name="Genome Announc.">
        <title>Draft Genome Sequences of Mycoplasma auris and Mycoplasma yeatsii, Two Species of the Ear Canal of Caprinae.</title>
        <authorList>
            <person name="Dordet-Frisoni E."/>
            <person name="Baranowski E."/>
            <person name="Barre A."/>
            <person name="Blanchard A."/>
            <person name="Breton M."/>
            <person name="Couture C."/>
            <person name="Dupuy V."/>
            <person name="Gaurivaud P."/>
            <person name="Jacob D."/>
            <person name="Lemaitre C."/>
            <person name="Manso-Silvan L."/>
            <person name="Nikolski M."/>
            <person name="Nouvel L.X."/>
            <person name="Poumarat F."/>
            <person name="Sirand-Pugnet P."/>
            <person name="Thebault P."/>
            <person name="Theil S."/>
            <person name="Thiaucourt F."/>
            <person name="Citti C."/>
            <person name="Tardy F."/>
        </authorList>
    </citation>
    <scope>NUCLEOTIDE SEQUENCE [LARGE SCALE GENOMIC DNA]</scope>
    <source>
        <strain evidence="2 3">15026</strain>
    </source>
</reference>
<proteinExistence type="predicted"/>
<organism evidence="2 3">
    <name type="scientific">Metamycoplasma auris 15026</name>
    <dbReference type="NCBI Taxonomy" id="1188233"/>
    <lineage>
        <taxon>Bacteria</taxon>
        <taxon>Bacillati</taxon>
        <taxon>Mycoplasmatota</taxon>
        <taxon>Mycoplasmoidales</taxon>
        <taxon>Metamycoplasmataceae</taxon>
        <taxon>Metamycoplasma</taxon>
    </lineage>
</organism>
<keyword evidence="3" id="KW-1185">Reference proteome</keyword>
<evidence type="ECO:0000313" key="2">
    <source>
        <dbReference type="EMBL" id="ENY68613.1"/>
    </source>
</evidence>
<dbReference type="eggNOG" id="ENOG5031YIF">
    <property type="taxonomic scope" value="Bacteria"/>
</dbReference>
<keyword evidence="1" id="KW-1133">Transmembrane helix</keyword>
<comment type="caution">
    <text evidence="2">The sequence shown here is derived from an EMBL/GenBank/DDBJ whole genome shotgun (WGS) entry which is preliminary data.</text>
</comment>
<dbReference type="STRING" id="1188233.MAU_4020"/>
<gene>
    <name evidence="2" type="ORF">MAU_4020</name>
</gene>
<dbReference type="AlphaFoldDB" id="N9VAA4"/>
<name>N9VAA4_9BACT</name>